<name>A0A0G4PYE8_PENC3</name>
<dbReference type="AlphaFoldDB" id="A0A0G4PYE8"/>
<gene>
    <name evidence="2" type="ORF">PCAMFM013_S3Jg000012</name>
</gene>
<dbReference type="EMBL" id="HG793312">
    <property type="protein sequence ID" value="CRL31401.1"/>
    <property type="molecule type" value="Genomic_DNA"/>
</dbReference>
<reference evidence="2 3" key="1">
    <citation type="journal article" date="2014" name="Nat. Commun.">
        <title>Multiple recent horizontal transfers of a large genomic region in cheese making fungi.</title>
        <authorList>
            <person name="Cheeseman K."/>
            <person name="Ropars J."/>
            <person name="Renault P."/>
            <person name="Dupont J."/>
            <person name="Gouzy J."/>
            <person name="Branca A."/>
            <person name="Abraham A.L."/>
            <person name="Ceppi M."/>
            <person name="Conseiller E."/>
            <person name="Debuchy R."/>
            <person name="Malagnac F."/>
            <person name="Goarin A."/>
            <person name="Silar P."/>
            <person name="Lacoste S."/>
            <person name="Sallet E."/>
            <person name="Bensimon A."/>
            <person name="Giraud T."/>
            <person name="Brygoo Y."/>
        </authorList>
    </citation>
    <scope>NUCLEOTIDE SEQUENCE [LARGE SCALE GENOMIC DNA]</scope>
    <source>
        <strain evidence="3">FM 013</strain>
    </source>
</reference>
<keyword evidence="3" id="KW-1185">Reference proteome</keyword>
<sequence length="164" mass="18366">MAITYLKKELPRRTNQHSDREAPKPGEGTAQSLPNQDHRVWPCQIYHFSEVDQSMRTKPIQATPPYVRSHCTFDDGSSLNDRNASTVFKPRERAKQMDSTPVLGGPESPDEGVGTDRNTQDGAEEKAPVRAGYGNISPGAKFVNGDMSRDEFLEYFCGRKSEYV</sequence>
<feature type="compositionally biased region" description="Basic and acidic residues" evidence="1">
    <location>
        <begin position="1"/>
        <end position="24"/>
    </location>
</feature>
<feature type="region of interest" description="Disordered" evidence="1">
    <location>
        <begin position="56"/>
        <end position="141"/>
    </location>
</feature>
<accession>A0A0G4PYE8</accession>
<feature type="region of interest" description="Disordered" evidence="1">
    <location>
        <begin position="1"/>
        <end position="38"/>
    </location>
</feature>
<feature type="compositionally biased region" description="Polar residues" evidence="1">
    <location>
        <begin position="75"/>
        <end position="86"/>
    </location>
</feature>
<proteinExistence type="predicted"/>
<evidence type="ECO:0000256" key="1">
    <source>
        <dbReference type="SAM" id="MobiDB-lite"/>
    </source>
</evidence>
<evidence type="ECO:0000313" key="2">
    <source>
        <dbReference type="EMBL" id="CRL31401.1"/>
    </source>
</evidence>
<protein>
    <submittedName>
        <fullName evidence="2">Str. FM013</fullName>
    </submittedName>
</protein>
<dbReference type="Proteomes" id="UP000053732">
    <property type="component" value="Unassembled WGS sequence"/>
</dbReference>
<evidence type="ECO:0000313" key="3">
    <source>
        <dbReference type="Proteomes" id="UP000053732"/>
    </source>
</evidence>
<organism evidence="2 3">
    <name type="scientific">Penicillium camemberti (strain FM 013)</name>
    <dbReference type="NCBI Taxonomy" id="1429867"/>
    <lineage>
        <taxon>Eukaryota</taxon>
        <taxon>Fungi</taxon>
        <taxon>Dikarya</taxon>
        <taxon>Ascomycota</taxon>
        <taxon>Pezizomycotina</taxon>
        <taxon>Eurotiomycetes</taxon>
        <taxon>Eurotiomycetidae</taxon>
        <taxon>Eurotiales</taxon>
        <taxon>Aspergillaceae</taxon>
        <taxon>Penicillium</taxon>
    </lineage>
</organism>